<evidence type="ECO:0000313" key="3">
    <source>
        <dbReference type="Proteomes" id="UP001302676"/>
    </source>
</evidence>
<dbReference type="RefSeq" id="XP_062636845.1">
    <property type="nucleotide sequence ID" value="XM_062780819.1"/>
</dbReference>
<dbReference type="AlphaFoldDB" id="A0AAN6V2D2"/>
<organism evidence="2 3">
    <name type="scientific">Dichotomopilus funicola</name>
    <dbReference type="NCBI Taxonomy" id="1934379"/>
    <lineage>
        <taxon>Eukaryota</taxon>
        <taxon>Fungi</taxon>
        <taxon>Dikarya</taxon>
        <taxon>Ascomycota</taxon>
        <taxon>Pezizomycotina</taxon>
        <taxon>Sordariomycetes</taxon>
        <taxon>Sordariomycetidae</taxon>
        <taxon>Sordariales</taxon>
        <taxon>Chaetomiaceae</taxon>
        <taxon>Dichotomopilus</taxon>
    </lineage>
</organism>
<name>A0AAN6V2D2_9PEZI</name>
<dbReference type="Proteomes" id="UP001302676">
    <property type="component" value="Unassembled WGS sequence"/>
</dbReference>
<evidence type="ECO:0000313" key="2">
    <source>
        <dbReference type="EMBL" id="KAK4143474.1"/>
    </source>
</evidence>
<feature type="region of interest" description="Disordered" evidence="1">
    <location>
        <begin position="102"/>
        <end position="124"/>
    </location>
</feature>
<gene>
    <name evidence="2" type="ORF">C8A04DRAFT_28901</name>
</gene>
<reference evidence="2" key="2">
    <citation type="submission" date="2023-05" db="EMBL/GenBank/DDBJ databases">
        <authorList>
            <consortium name="Lawrence Berkeley National Laboratory"/>
            <person name="Steindorff A."/>
            <person name="Hensen N."/>
            <person name="Bonometti L."/>
            <person name="Westerberg I."/>
            <person name="Brannstrom I.O."/>
            <person name="Guillou S."/>
            <person name="Cros-Aarteil S."/>
            <person name="Calhoun S."/>
            <person name="Haridas S."/>
            <person name="Kuo A."/>
            <person name="Mondo S."/>
            <person name="Pangilinan J."/>
            <person name="Riley R."/>
            <person name="Labutti K."/>
            <person name="Andreopoulos B."/>
            <person name="Lipzen A."/>
            <person name="Chen C."/>
            <person name="Yanf M."/>
            <person name="Daum C."/>
            <person name="Ng V."/>
            <person name="Clum A."/>
            <person name="Ohm R."/>
            <person name="Martin F."/>
            <person name="Silar P."/>
            <person name="Natvig D."/>
            <person name="Lalanne C."/>
            <person name="Gautier V."/>
            <person name="Ament-Velasquez S.L."/>
            <person name="Kruys A."/>
            <person name="Hutchinson M.I."/>
            <person name="Powell A.J."/>
            <person name="Barry K."/>
            <person name="Miller A.N."/>
            <person name="Grigoriev I.V."/>
            <person name="Debuchy R."/>
            <person name="Gladieux P."/>
            <person name="Thoren M.H."/>
            <person name="Johannesson H."/>
        </authorList>
    </citation>
    <scope>NUCLEOTIDE SEQUENCE</scope>
    <source>
        <strain evidence="2">CBS 141.50</strain>
    </source>
</reference>
<dbReference type="GeneID" id="87817432"/>
<accession>A0AAN6V2D2</accession>
<reference evidence="2" key="1">
    <citation type="journal article" date="2023" name="Mol. Phylogenet. Evol.">
        <title>Genome-scale phylogeny and comparative genomics of the fungal order Sordariales.</title>
        <authorList>
            <person name="Hensen N."/>
            <person name="Bonometti L."/>
            <person name="Westerberg I."/>
            <person name="Brannstrom I.O."/>
            <person name="Guillou S."/>
            <person name="Cros-Aarteil S."/>
            <person name="Calhoun S."/>
            <person name="Haridas S."/>
            <person name="Kuo A."/>
            <person name="Mondo S."/>
            <person name="Pangilinan J."/>
            <person name="Riley R."/>
            <person name="LaButti K."/>
            <person name="Andreopoulos B."/>
            <person name="Lipzen A."/>
            <person name="Chen C."/>
            <person name="Yan M."/>
            <person name="Daum C."/>
            <person name="Ng V."/>
            <person name="Clum A."/>
            <person name="Steindorff A."/>
            <person name="Ohm R.A."/>
            <person name="Martin F."/>
            <person name="Silar P."/>
            <person name="Natvig D.O."/>
            <person name="Lalanne C."/>
            <person name="Gautier V."/>
            <person name="Ament-Velasquez S.L."/>
            <person name="Kruys A."/>
            <person name="Hutchinson M.I."/>
            <person name="Powell A.J."/>
            <person name="Barry K."/>
            <person name="Miller A.N."/>
            <person name="Grigoriev I.V."/>
            <person name="Debuchy R."/>
            <person name="Gladieux P."/>
            <person name="Hiltunen Thoren M."/>
            <person name="Johannesson H."/>
        </authorList>
    </citation>
    <scope>NUCLEOTIDE SEQUENCE</scope>
    <source>
        <strain evidence="2">CBS 141.50</strain>
    </source>
</reference>
<proteinExistence type="predicted"/>
<keyword evidence="3" id="KW-1185">Reference proteome</keyword>
<dbReference type="EMBL" id="MU853586">
    <property type="protein sequence ID" value="KAK4143474.1"/>
    <property type="molecule type" value="Genomic_DNA"/>
</dbReference>
<comment type="caution">
    <text evidence="2">The sequence shown here is derived from an EMBL/GenBank/DDBJ whole genome shotgun (WGS) entry which is preliminary data.</text>
</comment>
<evidence type="ECO:0000256" key="1">
    <source>
        <dbReference type="SAM" id="MobiDB-lite"/>
    </source>
</evidence>
<sequence>MEILEQARASVVHKFSAGGTLPQLPNEYQDVESLLEMAMSEQASAQDTLVLAIAALRRLHRYVETSWDHAFEGQRESNKFHLTQWEHMRQLYQRIRSIEHKVNNEGTGPSSAADASPGTDSSHTVFNVPNYRYEMLEQKVAQHDEVIQAVRREGHNANPSGDVMDRAVARMKHVSEVQAQDAMREFARADAARAAQVDGFADQLEEQLPVLKHCSELLPRLTE</sequence>
<protein>
    <submittedName>
        <fullName evidence="2">Uncharacterized protein</fullName>
    </submittedName>
</protein>